<reference evidence="3" key="1">
    <citation type="submission" date="2020-06" db="EMBL/GenBank/DDBJ databases">
        <title>Thalassolituus marinus alknpb1M-1, a hydrocarbon-degrading bacterium isolated from the deep-sea overlying water using an in-situ strategy from the South China Sea basin.</title>
        <authorList>
            <person name="Dong C."/>
            <person name="Chen Y."/>
            <person name="Shao Z."/>
        </authorList>
    </citation>
    <scope>NUCLEOTIDE SEQUENCE [LARGE SCALE GENOMIC DNA]</scope>
    <source>
        <strain evidence="3">alknpb1M-1</strain>
    </source>
</reference>
<accession>A0ABY6ABX3</accession>
<dbReference type="EMBL" id="CP054475">
    <property type="protein sequence ID" value="UXD88363.1"/>
    <property type="molecule type" value="Genomic_DNA"/>
</dbReference>
<organism evidence="2 3">
    <name type="scientific">Thalassolituus hydrocarboniclasticus</name>
    <dbReference type="NCBI Taxonomy" id="2742796"/>
    <lineage>
        <taxon>Bacteria</taxon>
        <taxon>Pseudomonadati</taxon>
        <taxon>Pseudomonadota</taxon>
        <taxon>Gammaproteobacteria</taxon>
        <taxon>Oceanospirillales</taxon>
        <taxon>Oceanospirillaceae</taxon>
        <taxon>Thalassolituus</taxon>
    </lineage>
</organism>
<protein>
    <recommendedName>
        <fullName evidence="4">Chitosanase (Glycosyl hydrolase group 75)</fullName>
    </recommendedName>
</protein>
<gene>
    <name evidence="2" type="ORF">HUF19_13420</name>
</gene>
<proteinExistence type="predicted"/>
<keyword evidence="1" id="KW-0732">Signal</keyword>
<evidence type="ECO:0000256" key="1">
    <source>
        <dbReference type="SAM" id="SignalP"/>
    </source>
</evidence>
<feature type="chain" id="PRO_5046289340" description="Chitosanase (Glycosyl hydrolase group 75)" evidence="1">
    <location>
        <begin position="20"/>
        <end position="268"/>
    </location>
</feature>
<sequence>MKGMALLIMLPLWVSQAMAESGCVFTVWDQFQETALLHHGEQSAYLFTGNEIRVDADGAPNAYHPDDVSLQCTQGEGFKGLDCPANGGYPKHSWWRSAIVADPDNPAQAYVQPEGTFKGFLVSRTSLQDEQKVMTDPQRYVDSRSVPYLVFPGDFYKKKGTGTLGDFGYALNLSNGKSSPFIIADIGPARATLGEMSIALASALGGDNPNPRTGAGTPSGTVVYIIFPRSKKTPDWPLSLQTMNDTVNILLNSAGGEVMLKTCAGSLQ</sequence>
<keyword evidence="3" id="KW-1185">Reference proteome</keyword>
<evidence type="ECO:0000313" key="3">
    <source>
        <dbReference type="Proteomes" id="UP001065322"/>
    </source>
</evidence>
<evidence type="ECO:0008006" key="4">
    <source>
        <dbReference type="Google" id="ProtNLM"/>
    </source>
</evidence>
<dbReference type="Proteomes" id="UP001065322">
    <property type="component" value="Chromosome"/>
</dbReference>
<feature type="signal peptide" evidence="1">
    <location>
        <begin position="1"/>
        <end position="19"/>
    </location>
</feature>
<name>A0ABY6ABX3_9GAMM</name>
<evidence type="ECO:0000313" key="2">
    <source>
        <dbReference type="EMBL" id="UXD88363.1"/>
    </source>
</evidence>